<feature type="compositionally biased region" description="Low complexity" evidence="1">
    <location>
        <begin position="112"/>
        <end position="132"/>
    </location>
</feature>
<organism evidence="3 4">
    <name type="scientific">Plectosphaerella cucumerina</name>
    <dbReference type="NCBI Taxonomy" id="40658"/>
    <lineage>
        <taxon>Eukaryota</taxon>
        <taxon>Fungi</taxon>
        <taxon>Dikarya</taxon>
        <taxon>Ascomycota</taxon>
        <taxon>Pezizomycotina</taxon>
        <taxon>Sordariomycetes</taxon>
        <taxon>Hypocreomycetidae</taxon>
        <taxon>Glomerellales</taxon>
        <taxon>Plectosphaerellaceae</taxon>
        <taxon>Plectosphaerella</taxon>
    </lineage>
</organism>
<feature type="chain" id="PRO_5035419754" evidence="2">
    <location>
        <begin position="19"/>
        <end position="157"/>
    </location>
</feature>
<name>A0A8K0X2R3_9PEZI</name>
<sequence>MKSSFALLAAGLAAPVIGAAVQATEYTYLPFVSLQARQNVSPEKYKCHENCGNAITQGASGTAHCSDKTWNDRFDYCMDCANEFNIWGDYGRGVTHAADACNLEINLKSNGTETASTDSASETNTAAASTPTDNAGSVMTSSASMMLFAMIAAAGLL</sequence>
<protein>
    <submittedName>
        <fullName evidence="3">Uncharacterized protein</fullName>
    </submittedName>
</protein>
<dbReference type="OrthoDB" id="4160690at2759"/>
<dbReference type="AlphaFoldDB" id="A0A8K0X2R3"/>
<reference evidence="3" key="1">
    <citation type="journal article" date="2021" name="Nat. Commun.">
        <title>Genetic determinants of endophytism in the Arabidopsis root mycobiome.</title>
        <authorList>
            <person name="Mesny F."/>
            <person name="Miyauchi S."/>
            <person name="Thiergart T."/>
            <person name="Pickel B."/>
            <person name="Atanasova L."/>
            <person name="Karlsson M."/>
            <person name="Huettel B."/>
            <person name="Barry K.W."/>
            <person name="Haridas S."/>
            <person name="Chen C."/>
            <person name="Bauer D."/>
            <person name="Andreopoulos W."/>
            <person name="Pangilinan J."/>
            <person name="LaButti K."/>
            <person name="Riley R."/>
            <person name="Lipzen A."/>
            <person name="Clum A."/>
            <person name="Drula E."/>
            <person name="Henrissat B."/>
            <person name="Kohler A."/>
            <person name="Grigoriev I.V."/>
            <person name="Martin F.M."/>
            <person name="Hacquard S."/>
        </authorList>
    </citation>
    <scope>NUCLEOTIDE SEQUENCE</scope>
    <source>
        <strain evidence="3">MPI-CAGE-AT-0016</strain>
    </source>
</reference>
<keyword evidence="2" id="KW-0732">Signal</keyword>
<keyword evidence="4" id="KW-1185">Reference proteome</keyword>
<dbReference type="Proteomes" id="UP000813385">
    <property type="component" value="Unassembled WGS sequence"/>
</dbReference>
<feature type="region of interest" description="Disordered" evidence="1">
    <location>
        <begin position="112"/>
        <end position="136"/>
    </location>
</feature>
<comment type="caution">
    <text evidence="3">The sequence shown here is derived from an EMBL/GenBank/DDBJ whole genome shotgun (WGS) entry which is preliminary data.</text>
</comment>
<evidence type="ECO:0000256" key="1">
    <source>
        <dbReference type="SAM" id="MobiDB-lite"/>
    </source>
</evidence>
<evidence type="ECO:0000256" key="2">
    <source>
        <dbReference type="SAM" id="SignalP"/>
    </source>
</evidence>
<feature type="signal peptide" evidence="2">
    <location>
        <begin position="1"/>
        <end position="18"/>
    </location>
</feature>
<evidence type="ECO:0000313" key="3">
    <source>
        <dbReference type="EMBL" id="KAH7361931.1"/>
    </source>
</evidence>
<proteinExistence type="predicted"/>
<evidence type="ECO:0000313" key="4">
    <source>
        <dbReference type="Proteomes" id="UP000813385"/>
    </source>
</evidence>
<gene>
    <name evidence="3" type="ORF">B0T11DRAFT_351822</name>
</gene>
<dbReference type="EMBL" id="JAGPXD010000003">
    <property type="protein sequence ID" value="KAH7361931.1"/>
    <property type="molecule type" value="Genomic_DNA"/>
</dbReference>
<accession>A0A8K0X2R3</accession>